<dbReference type="InterPro" id="IPR036237">
    <property type="entry name" value="Xyl_isomerase-like_sf"/>
</dbReference>
<dbReference type="InterPro" id="IPR050312">
    <property type="entry name" value="IolE/XylAMocC-like"/>
</dbReference>
<feature type="domain" description="Xylose isomerase-like TIM barrel" evidence="1">
    <location>
        <begin position="22"/>
        <end position="258"/>
    </location>
</feature>
<dbReference type="RefSeq" id="WP_066533377.1">
    <property type="nucleotide sequence ID" value="NZ_CP021422.1"/>
</dbReference>
<reference evidence="2" key="1">
    <citation type="journal article" date="2017" name="Genome Announc.">
        <title>High-Quality Whole-Genome Sequences of the Oligo-Mouse-Microbiota Bacterial Community.</title>
        <authorList>
            <person name="Garzetti D."/>
            <person name="Brugiroux S."/>
            <person name="Bunk B."/>
            <person name="Pukall R."/>
            <person name="McCoy K.D."/>
            <person name="Macpherson A.J."/>
            <person name="Stecher B."/>
        </authorList>
    </citation>
    <scope>NUCLEOTIDE SEQUENCE</scope>
    <source>
        <strain evidence="2">KB18</strain>
    </source>
</reference>
<sequence>MRATKWGIPTLIEAPDPEESAKLCRKLGFSFVELNMNLPEYQHIDVPLLRSVMDSYGVYFTIHLDENMDMCGFNSRVADAYMQTLLDAIRSARELNVPVLNMHLSKGVYFTLPHKKTYLYDMNREHFLGRVRETIAMCEEAAGGEVTICIENTGIYALSFIQEAVELFLQSPLFGLTFDIGHDHSAEGVDKPLLLKHKDRLRHFHIHDALGRKNHMVLGTGELDLPWYIALAEQNSCRAVLEVKTAQALRESAEWLRERQFI</sequence>
<gene>
    <name evidence="2" type="ORF">ADH66_08975</name>
    <name evidence="3" type="ORF">I5Q82_19015</name>
</gene>
<dbReference type="EMBL" id="CP065321">
    <property type="protein sequence ID" value="QQR30057.1"/>
    <property type="molecule type" value="Genomic_DNA"/>
</dbReference>
<dbReference type="Pfam" id="PF01261">
    <property type="entry name" value="AP_endonuc_2"/>
    <property type="match status" value="1"/>
</dbReference>
<dbReference type="KEGG" id="amur:ADH66_08975"/>
<protein>
    <submittedName>
        <fullName evidence="3">Sugar phosphate isomerase/epimerase</fullName>
    </submittedName>
</protein>
<keyword evidence="3" id="KW-0413">Isomerase</keyword>
<evidence type="ECO:0000259" key="1">
    <source>
        <dbReference type="Pfam" id="PF01261"/>
    </source>
</evidence>
<dbReference type="PANTHER" id="PTHR12110">
    <property type="entry name" value="HYDROXYPYRUVATE ISOMERASE"/>
    <property type="match status" value="1"/>
</dbReference>
<dbReference type="Gene3D" id="3.20.20.150">
    <property type="entry name" value="Divalent-metal-dependent TIM barrel enzymes"/>
    <property type="match status" value="1"/>
</dbReference>
<evidence type="ECO:0000313" key="5">
    <source>
        <dbReference type="Proteomes" id="UP000596035"/>
    </source>
</evidence>
<dbReference type="EMBL" id="CP021422">
    <property type="protein sequence ID" value="ASB40776.1"/>
    <property type="molecule type" value="Genomic_DNA"/>
</dbReference>
<reference evidence="3 5" key="3">
    <citation type="submission" date="2020-11" db="EMBL/GenBank/DDBJ databases">
        <title>Closed and high quality bacterial genomes of the OMM12 community.</title>
        <authorList>
            <person name="Marbouty M."/>
            <person name="Lamy-Besnier Q."/>
            <person name="Debarbieux L."/>
            <person name="Koszul R."/>
        </authorList>
    </citation>
    <scope>NUCLEOTIDE SEQUENCE [LARGE SCALE GENOMIC DNA]</scope>
    <source>
        <strain evidence="3 5">KB18</strain>
    </source>
</reference>
<keyword evidence="4" id="KW-1185">Reference proteome</keyword>
<evidence type="ECO:0000313" key="2">
    <source>
        <dbReference type="EMBL" id="ASB40776.1"/>
    </source>
</evidence>
<accession>A0A1Z2XQS4</accession>
<organism evidence="3 5">
    <name type="scientific">Acutalibacter muris</name>
    <dbReference type="NCBI Taxonomy" id="1796620"/>
    <lineage>
        <taxon>Bacteria</taxon>
        <taxon>Bacillati</taxon>
        <taxon>Bacillota</taxon>
        <taxon>Clostridia</taxon>
        <taxon>Eubacteriales</taxon>
        <taxon>Acutalibacteraceae</taxon>
        <taxon>Acutalibacter</taxon>
    </lineage>
</organism>
<reference evidence="4" key="2">
    <citation type="submission" date="2017-05" db="EMBL/GenBank/DDBJ databases">
        <title>Improved OligoMM genomes.</title>
        <authorList>
            <person name="Garzetti D."/>
        </authorList>
    </citation>
    <scope>NUCLEOTIDE SEQUENCE [LARGE SCALE GENOMIC DNA]</scope>
    <source>
        <strain evidence="4">KB18</strain>
    </source>
</reference>
<dbReference type="PANTHER" id="PTHR12110:SF21">
    <property type="entry name" value="XYLOSE ISOMERASE-LIKE TIM BARREL DOMAIN-CONTAINING PROTEIN"/>
    <property type="match status" value="1"/>
</dbReference>
<name>A0A1Z2XQS4_9FIRM</name>
<dbReference type="Proteomes" id="UP000596035">
    <property type="component" value="Chromosome"/>
</dbReference>
<proteinExistence type="predicted"/>
<evidence type="ECO:0000313" key="4">
    <source>
        <dbReference type="Proteomes" id="UP000196710"/>
    </source>
</evidence>
<dbReference type="AlphaFoldDB" id="A0A1Z2XQS4"/>
<dbReference type="GO" id="GO:0016853">
    <property type="term" value="F:isomerase activity"/>
    <property type="evidence" value="ECO:0007669"/>
    <property type="project" value="UniProtKB-KW"/>
</dbReference>
<dbReference type="InterPro" id="IPR013022">
    <property type="entry name" value="Xyl_isomerase-like_TIM-brl"/>
</dbReference>
<dbReference type="Proteomes" id="UP000196710">
    <property type="component" value="Chromosome"/>
</dbReference>
<evidence type="ECO:0000313" key="3">
    <source>
        <dbReference type="EMBL" id="QQR30057.1"/>
    </source>
</evidence>
<dbReference type="SUPFAM" id="SSF51658">
    <property type="entry name" value="Xylose isomerase-like"/>
    <property type="match status" value="1"/>
</dbReference>